<feature type="transmembrane region" description="Helical" evidence="6">
    <location>
        <begin position="83"/>
        <end position="111"/>
    </location>
</feature>
<feature type="transmembrane region" description="Helical" evidence="6">
    <location>
        <begin position="221"/>
        <end position="241"/>
    </location>
</feature>
<dbReference type="EMBL" id="FNNI01000004">
    <property type="protein sequence ID" value="SDX23689.1"/>
    <property type="molecule type" value="Genomic_DNA"/>
</dbReference>
<keyword evidence="5 6" id="KW-0472">Membrane</keyword>
<evidence type="ECO:0000256" key="3">
    <source>
        <dbReference type="ARBA" id="ARBA00022692"/>
    </source>
</evidence>
<keyword evidence="2" id="KW-1003">Cell membrane</keyword>
<dbReference type="RefSeq" id="WP_092569322.1">
    <property type="nucleotide sequence ID" value="NZ_BMXH01000001.1"/>
</dbReference>
<feature type="transmembrane region" description="Helical" evidence="6">
    <location>
        <begin position="12"/>
        <end position="32"/>
    </location>
</feature>
<evidence type="ECO:0000313" key="7">
    <source>
        <dbReference type="EMBL" id="SDX23689.1"/>
    </source>
</evidence>
<dbReference type="Pfam" id="PF13520">
    <property type="entry name" value="AA_permease_2"/>
    <property type="match status" value="1"/>
</dbReference>
<accession>A0A1H3A443</accession>
<dbReference type="GO" id="GO:0005886">
    <property type="term" value="C:plasma membrane"/>
    <property type="evidence" value="ECO:0007669"/>
    <property type="project" value="UniProtKB-SubCell"/>
</dbReference>
<feature type="transmembrane region" description="Helical" evidence="6">
    <location>
        <begin position="269"/>
        <end position="294"/>
    </location>
</feature>
<protein>
    <submittedName>
        <fullName evidence="7">Amino acid/polyamine/organocation transporter, APC superfamily</fullName>
    </submittedName>
</protein>
<dbReference type="AlphaFoldDB" id="A0A1H3A443"/>
<feature type="transmembrane region" description="Helical" evidence="6">
    <location>
        <begin position="44"/>
        <end position="62"/>
    </location>
</feature>
<dbReference type="GO" id="GO:0022857">
    <property type="term" value="F:transmembrane transporter activity"/>
    <property type="evidence" value="ECO:0007669"/>
    <property type="project" value="InterPro"/>
</dbReference>
<evidence type="ECO:0000256" key="2">
    <source>
        <dbReference type="ARBA" id="ARBA00022475"/>
    </source>
</evidence>
<feature type="transmembrane region" description="Helical" evidence="6">
    <location>
        <begin position="117"/>
        <end position="135"/>
    </location>
</feature>
<keyword evidence="4 6" id="KW-1133">Transmembrane helix</keyword>
<evidence type="ECO:0000256" key="5">
    <source>
        <dbReference type="ARBA" id="ARBA00023136"/>
    </source>
</evidence>
<feature type="transmembrane region" description="Helical" evidence="6">
    <location>
        <begin position="342"/>
        <end position="361"/>
    </location>
</feature>
<evidence type="ECO:0000256" key="6">
    <source>
        <dbReference type="SAM" id="Phobius"/>
    </source>
</evidence>
<dbReference type="PANTHER" id="PTHR42770">
    <property type="entry name" value="AMINO ACID TRANSPORTER-RELATED"/>
    <property type="match status" value="1"/>
</dbReference>
<dbReference type="STRING" id="574349.SAMN05443545_104334"/>
<dbReference type="Proteomes" id="UP000198500">
    <property type="component" value="Unassembled WGS sequence"/>
</dbReference>
<dbReference type="InterPro" id="IPR050367">
    <property type="entry name" value="APC_superfamily"/>
</dbReference>
<dbReference type="PANTHER" id="PTHR42770:SF13">
    <property type="entry name" value="L-METHIONINE_BRANCHED-CHAIN AMINO ACID EXPORTER YJEH"/>
    <property type="match status" value="1"/>
</dbReference>
<organism evidence="7 8">
    <name type="scientific">Aidingimonas halophila</name>
    <dbReference type="NCBI Taxonomy" id="574349"/>
    <lineage>
        <taxon>Bacteria</taxon>
        <taxon>Pseudomonadati</taxon>
        <taxon>Pseudomonadota</taxon>
        <taxon>Gammaproteobacteria</taxon>
        <taxon>Oceanospirillales</taxon>
        <taxon>Halomonadaceae</taxon>
        <taxon>Aidingimonas</taxon>
    </lineage>
</organism>
<keyword evidence="3 6" id="KW-0812">Transmembrane</keyword>
<dbReference type="Gene3D" id="1.20.1740.10">
    <property type="entry name" value="Amino acid/polyamine transporter I"/>
    <property type="match status" value="1"/>
</dbReference>
<feature type="transmembrane region" description="Helical" evidence="6">
    <location>
        <begin position="187"/>
        <end position="209"/>
    </location>
</feature>
<reference evidence="7 8" key="1">
    <citation type="submission" date="2016-10" db="EMBL/GenBank/DDBJ databases">
        <authorList>
            <person name="de Groot N.N."/>
        </authorList>
    </citation>
    <scope>NUCLEOTIDE SEQUENCE [LARGE SCALE GENOMIC DNA]</scope>
    <source>
        <strain evidence="7 8">DSM 19219</strain>
    </source>
</reference>
<comment type="subcellular location">
    <subcellularLocation>
        <location evidence="1">Cell membrane</location>
        <topology evidence="1">Multi-pass membrane protein</topology>
    </subcellularLocation>
</comment>
<feature type="transmembrane region" description="Helical" evidence="6">
    <location>
        <begin position="315"/>
        <end position="336"/>
    </location>
</feature>
<gene>
    <name evidence="7" type="ORF">SAMN05443545_104334</name>
</gene>
<evidence type="ECO:0000313" key="8">
    <source>
        <dbReference type="Proteomes" id="UP000198500"/>
    </source>
</evidence>
<keyword evidence="8" id="KW-1185">Reference proteome</keyword>
<sequence length="418" mass="45508">MAELQKTLSAWRGAALFINIVLGAGLLVLPGLTVQKIGDLSMTSWILCAVLASPLFIIFIILGCRYPGPGGIASYVQQAYGRFAYIIASLMFLGAVLLGLPAIALTGGYYASNTFGGQAHMYALLILAAVLLLNLQSVEMAGKLNQWLSWVLVVFLTGLALLSLFLVSNEPTTHSFAIPSSFSEMKMIWVAVPMIFFAFTGWEVGANITGEFKNPKKDLPLAMWLSFVIAVVLYLVMAYVVQRADLGNAYESPFITIINNHLGAYGKNVVGVVAITLIFANLSAAGWGVSRMVYSLAQEGIAPPFILRLTKGQPYHSLVSIIFIFSFVVILDWLGFMGVDNLLSLAGQNFIILYGLSALVLVKLAEKFLEKMIAFLGIFVCIAIVTLQGFNIIYPLIILALSISTFYLKARPKKARVY</sequence>
<dbReference type="OrthoDB" id="9117841at2"/>
<proteinExistence type="predicted"/>
<dbReference type="PIRSF" id="PIRSF006060">
    <property type="entry name" value="AA_transporter"/>
    <property type="match status" value="1"/>
</dbReference>
<evidence type="ECO:0000256" key="4">
    <source>
        <dbReference type="ARBA" id="ARBA00022989"/>
    </source>
</evidence>
<name>A0A1H3A443_9GAMM</name>
<evidence type="ECO:0000256" key="1">
    <source>
        <dbReference type="ARBA" id="ARBA00004651"/>
    </source>
</evidence>
<feature type="transmembrane region" description="Helical" evidence="6">
    <location>
        <begin position="147"/>
        <end position="167"/>
    </location>
</feature>
<dbReference type="InterPro" id="IPR002293">
    <property type="entry name" value="AA/rel_permease1"/>
</dbReference>